<dbReference type="GO" id="GO:0036376">
    <property type="term" value="P:sodium ion export across plasma membrane"/>
    <property type="evidence" value="ECO:0007669"/>
    <property type="project" value="TreeGrafter"/>
</dbReference>
<feature type="transmembrane region" description="Helical" evidence="10">
    <location>
        <begin position="832"/>
        <end position="852"/>
    </location>
</feature>
<evidence type="ECO:0000256" key="8">
    <source>
        <dbReference type="ARBA" id="ARBA00022989"/>
    </source>
</evidence>
<keyword evidence="13" id="KW-1185">Reference proteome</keyword>
<dbReference type="GO" id="GO:0005391">
    <property type="term" value="F:P-type sodium:potassium-exchanging transporter activity"/>
    <property type="evidence" value="ECO:0007669"/>
    <property type="project" value="TreeGrafter"/>
</dbReference>
<dbReference type="GO" id="GO:1990573">
    <property type="term" value="P:potassium ion import across plasma membrane"/>
    <property type="evidence" value="ECO:0007669"/>
    <property type="project" value="TreeGrafter"/>
</dbReference>
<dbReference type="eggNOG" id="COG0474">
    <property type="taxonomic scope" value="Bacteria"/>
</dbReference>
<evidence type="ECO:0000259" key="11">
    <source>
        <dbReference type="SMART" id="SM00831"/>
    </source>
</evidence>
<dbReference type="PRINTS" id="PR00119">
    <property type="entry name" value="CATATPASE"/>
</dbReference>
<dbReference type="SUPFAM" id="SSF81653">
    <property type="entry name" value="Calcium ATPase, transduction domain A"/>
    <property type="match status" value="1"/>
</dbReference>
<dbReference type="SMART" id="SM00831">
    <property type="entry name" value="Cation_ATPase_N"/>
    <property type="match status" value="1"/>
</dbReference>
<evidence type="ECO:0000256" key="4">
    <source>
        <dbReference type="ARBA" id="ARBA00022692"/>
    </source>
</evidence>
<feature type="transmembrane region" description="Helical" evidence="10">
    <location>
        <begin position="240"/>
        <end position="263"/>
    </location>
</feature>
<gene>
    <name evidence="12" type="ordered locus">Desac_2073</name>
</gene>
<dbReference type="InterPro" id="IPR004014">
    <property type="entry name" value="ATPase_P-typ_cation-transptr_N"/>
</dbReference>
<dbReference type="InterPro" id="IPR050510">
    <property type="entry name" value="Cation_transp_ATPase_P-type"/>
</dbReference>
<dbReference type="GO" id="GO:0005886">
    <property type="term" value="C:plasma membrane"/>
    <property type="evidence" value="ECO:0007669"/>
    <property type="project" value="UniProtKB-SubCell"/>
</dbReference>
<evidence type="ECO:0000256" key="5">
    <source>
        <dbReference type="ARBA" id="ARBA00022741"/>
    </source>
</evidence>
<accession>F2NJV8</accession>
<sequence>MNWYQLEIQQIFEKLKTTERGLTTDEARERLLKFGPNRLAAEGKISRLQILLHQFKSPLIYILLIAAVVTFFLEEYKDTGVITAVVLLNALIGYIQEVKAEKQVRALKRMVVAKARVLRDGKEVEIDGEAVVPGDIVLLASGGRIPADVRLLKTIELRTDESMLTGESLPAEKKTVIIPEDNLPPGDQLNIAFMGTAVVNGRGSGVVVATAAQTVLGHIARDVQEIEVAKSPLQEKIDRFAQAIGIIVLVAASLLFVIGILVGEKAEDMFLTAVAATVATIPEGLPIVVTIALAIGVARMAQHLAIIRKLPAVETLGSTTVICSDKTGTLTKNEMTVRLAYDGEKVYEFGGSGYKPEGEILEEGRPIRAIADHQMALLLRIGLLCNESEIYEEEGDYKVDGDPTEGALIVAAMKAGLNPAEERNNLPQLFIIPFESDRGYMATVHRQGDRNVIYAKGAPEKILELCSGCRYGICEDVLKVANHFAQAGLRVLGMAYREIPAEQVEITAKDLQTGLTFAGLQGMIDPPRPEAIEAVAGCKQAGIRVVMITGDHAVTALAIARQLGIAPEEEVVEDLAAKPMDSLTDEELLSLTQTVAGFLALRSGLSNRQPESITGKHVRAMSDMEFLGLLKDLLAALVKRAGPEGAVRHVLAGREIETMSDSTLFHLVQKVSVYARVAPQHKLRITQQLMKHGEIVAMTGDGVNDAPALKTAHIGVAMGKTGTDVAKESSDMVIADDNFASIYRAVELGRIVFDNIRKVIFFLIPTGIAAIISIMATVMLGLPLPYLPAQLLWINIVTNGLQDVALAFEPGEKDILQRPPRNPKAGIFNRLLVERTILVGLLISTGVIYAFLHALHQGMSLEKARTIAVTTMVFFQFFQALNSRSEMQSLLRMNPLGNPFLFFGTIAAFLAHLAAIYLPSLQWLFRMEPLTPVDWLRIGLISITVIIAVEIDKLVRRIVTSVYH</sequence>
<dbReference type="InterPro" id="IPR008250">
    <property type="entry name" value="ATPase_P-typ_transduc_dom_A_sf"/>
</dbReference>
<dbReference type="Pfam" id="PF00122">
    <property type="entry name" value="E1-E2_ATPase"/>
    <property type="match status" value="1"/>
</dbReference>
<dbReference type="RefSeq" id="WP_013707011.1">
    <property type="nucleotide sequence ID" value="NC_015388.1"/>
</dbReference>
<dbReference type="PROSITE" id="PS00154">
    <property type="entry name" value="ATPASE_E1_E2"/>
    <property type="match status" value="1"/>
</dbReference>
<keyword evidence="6" id="KW-0067">ATP-binding</keyword>
<dbReference type="InterPro" id="IPR059000">
    <property type="entry name" value="ATPase_P-type_domA"/>
</dbReference>
<dbReference type="SFLD" id="SFLDS00003">
    <property type="entry name" value="Haloacid_Dehalogenase"/>
    <property type="match status" value="1"/>
</dbReference>
<dbReference type="Proteomes" id="UP000000483">
    <property type="component" value="Chromosome"/>
</dbReference>
<dbReference type="Gene3D" id="1.20.1110.10">
    <property type="entry name" value="Calcium-transporting ATPase, transmembrane domain"/>
    <property type="match status" value="2"/>
</dbReference>
<keyword evidence="12" id="KW-0378">Hydrolase</keyword>
<reference evidence="13" key="2">
    <citation type="submission" date="2011-03" db="EMBL/GenBank/DDBJ databases">
        <title>The complete genome of Desulfobacca acetoxidans DSM 11109.</title>
        <authorList>
            <consortium name="US DOE Joint Genome Institute (JGI-PGF)"/>
            <person name="Lucas S."/>
            <person name="Copeland A."/>
            <person name="Lapidus A."/>
            <person name="Bruce D."/>
            <person name="Goodwin L."/>
            <person name="Pitluck S."/>
            <person name="Peters L."/>
            <person name="Kyrpides N."/>
            <person name="Mavromatis K."/>
            <person name="Ivanova N."/>
            <person name="Ovchinnikova G."/>
            <person name="Teshima H."/>
            <person name="Detter J.C."/>
            <person name="Han C."/>
            <person name="Land M."/>
            <person name="Hauser L."/>
            <person name="Markowitz V."/>
            <person name="Cheng J.-F."/>
            <person name="Hugenholtz P."/>
            <person name="Woyke T."/>
            <person name="Wu D."/>
            <person name="Spring S."/>
            <person name="Schueler E."/>
            <person name="Brambilla E."/>
            <person name="Klenk H.-P."/>
            <person name="Eisen J.A."/>
        </authorList>
    </citation>
    <scope>NUCLEOTIDE SEQUENCE [LARGE SCALE GENOMIC DNA]</scope>
    <source>
        <strain evidence="13">ATCC 700848 / DSM 11109 / ASRB2</strain>
    </source>
</reference>
<evidence type="ECO:0000256" key="10">
    <source>
        <dbReference type="SAM" id="Phobius"/>
    </source>
</evidence>
<dbReference type="InterPro" id="IPR023214">
    <property type="entry name" value="HAD_sf"/>
</dbReference>
<dbReference type="GO" id="GO:1902600">
    <property type="term" value="P:proton transmembrane transport"/>
    <property type="evidence" value="ECO:0007669"/>
    <property type="project" value="TreeGrafter"/>
</dbReference>
<feature type="transmembrane region" description="Helical" evidence="10">
    <location>
        <begin position="901"/>
        <end position="923"/>
    </location>
</feature>
<dbReference type="Pfam" id="PF13246">
    <property type="entry name" value="Cation_ATPase"/>
    <property type="match status" value="1"/>
</dbReference>
<dbReference type="SUPFAM" id="SSF81660">
    <property type="entry name" value="Metal cation-transporting ATPase, ATP-binding domain N"/>
    <property type="match status" value="1"/>
</dbReference>
<keyword evidence="8 10" id="KW-1133">Transmembrane helix</keyword>
<evidence type="ECO:0000256" key="9">
    <source>
        <dbReference type="ARBA" id="ARBA00023136"/>
    </source>
</evidence>
<keyword evidence="4 10" id="KW-0812">Transmembrane</keyword>
<dbReference type="GO" id="GO:0016887">
    <property type="term" value="F:ATP hydrolysis activity"/>
    <property type="evidence" value="ECO:0007669"/>
    <property type="project" value="InterPro"/>
</dbReference>
<dbReference type="Pfam" id="PF00690">
    <property type="entry name" value="Cation_ATPase_N"/>
    <property type="match status" value="1"/>
</dbReference>
<evidence type="ECO:0000256" key="2">
    <source>
        <dbReference type="ARBA" id="ARBA00005675"/>
    </source>
</evidence>
<dbReference type="AlphaFoldDB" id="F2NJV8"/>
<protein>
    <submittedName>
        <fullName evidence="12">ATPase, P-type (Transporting), HAD superfamily, subfamily IC</fullName>
        <ecNumber evidence="12">3.6.3.8</ecNumber>
    </submittedName>
</protein>
<dbReference type="SUPFAM" id="SSF56784">
    <property type="entry name" value="HAD-like"/>
    <property type="match status" value="1"/>
</dbReference>
<dbReference type="GO" id="GO:0030007">
    <property type="term" value="P:intracellular potassium ion homeostasis"/>
    <property type="evidence" value="ECO:0007669"/>
    <property type="project" value="TreeGrafter"/>
</dbReference>
<dbReference type="EC" id="3.6.3.8" evidence="12"/>
<feature type="transmembrane region" description="Helical" evidence="10">
    <location>
        <begin position="79"/>
        <end position="95"/>
    </location>
</feature>
<feature type="transmembrane region" description="Helical" evidence="10">
    <location>
        <begin position="759"/>
        <end position="780"/>
    </location>
</feature>
<evidence type="ECO:0000256" key="6">
    <source>
        <dbReference type="ARBA" id="ARBA00022840"/>
    </source>
</evidence>
<evidence type="ECO:0000313" key="13">
    <source>
        <dbReference type="Proteomes" id="UP000000483"/>
    </source>
</evidence>
<comment type="similarity">
    <text evidence="2">Belongs to the cation transport ATPase (P-type) (TC 3.A.3) family. Type IIA subfamily.</text>
</comment>
<keyword evidence="9 10" id="KW-0472">Membrane</keyword>
<dbReference type="GO" id="GO:0006883">
    <property type="term" value="P:intracellular sodium ion homeostasis"/>
    <property type="evidence" value="ECO:0007669"/>
    <property type="project" value="TreeGrafter"/>
</dbReference>
<dbReference type="PANTHER" id="PTHR43294:SF21">
    <property type="entry name" value="CATION TRANSPORTING ATPASE"/>
    <property type="match status" value="1"/>
</dbReference>
<keyword evidence="7" id="KW-1278">Translocase</keyword>
<keyword evidence="3" id="KW-1003">Cell membrane</keyword>
<dbReference type="NCBIfam" id="TIGR01494">
    <property type="entry name" value="ATPase_P-type"/>
    <property type="match status" value="3"/>
</dbReference>
<feature type="transmembrane region" description="Helical" evidence="10">
    <location>
        <begin position="55"/>
        <end position="73"/>
    </location>
</feature>
<dbReference type="SFLD" id="SFLDG00002">
    <property type="entry name" value="C1.7:_P-type_atpase_like"/>
    <property type="match status" value="1"/>
</dbReference>
<dbReference type="InterPro" id="IPR006068">
    <property type="entry name" value="ATPase_P-typ_cation-transptr_C"/>
</dbReference>
<evidence type="ECO:0000256" key="7">
    <source>
        <dbReference type="ARBA" id="ARBA00022967"/>
    </source>
</evidence>
<dbReference type="HOGENOM" id="CLU_002360_3_3_7"/>
<feature type="domain" description="Cation-transporting P-type ATPase N-terminal" evidence="11">
    <location>
        <begin position="2"/>
        <end position="75"/>
    </location>
</feature>
<dbReference type="GO" id="GO:0005524">
    <property type="term" value="F:ATP binding"/>
    <property type="evidence" value="ECO:0007669"/>
    <property type="project" value="UniProtKB-KW"/>
</dbReference>
<evidence type="ECO:0000256" key="3">
    <source>
        <dbReference type="ARBA" id="ARBA00022475"/>
    </source>
</evidence>
<feature type="transmembrane region" description="Helical" evidence="10">
    <location>
        <begin position="269"/>
        <end position="298"/>
    </location>
</feature>
<name>F2NJV8_DESAR</name>
<keyword evidence="5" id="KW-0547">Nucleotide-binding</keyword>
<dbReference type="InterPro" id="IPR001757">
    <property type="entry name" value="P_typ_ATPase"/>
</dbReference>
<dbReference type="InterPro" id="IPR044492">
    <property type="entry name" value="P_typ_ATPase_HD_dom"/>
</dbReference>
<dbReference type="InterPro" id="IPR036412">
    <property type="entry name" value="HAD-like_sf"/>
</dbReference>
<dbReference type="SUPFAM" id="SSF81665">
    <property type="entry name" value="Calcium ATPase, transmembrane domain M"/>
    <property type="match status" value="1"/>
</dbReference>
<dbReference type="EMBL" id="CP002629">
    <property type="protein sequence ID" value="AEB09902.1"/>
    <property type="molecule type" value="Genomic_DNA"/>
</dbReference>
<dbReference type="Gene3D" id="3.40.50.1000">
    <property type="entry name" value="HAD superfamily/HAD-like"/>
    <property type="match status" value="1"/>
</dbReference>
<dbReference type="Gene3D" id="2.70.150.10">
    <property type="entry name" value="Calcium-transporting ATPase, cytoplasmic transduction domain A"/>
    <property type="match status" value="1"/>
</dbReference>
<dbReference type="PANTHER" id="PTHR43294">
    <property type="entry name" value="SODIUM/POTASSIUM-TRANSPORTING ATPASE SUBUNIT ALPHA"/>
    <property type="match status" value="1"/>
</dbReference>
<dbReference type="InterPro" id="IPR023298">
    <property type="entry name" value="ATPase_P-typ_TM_dom_sf"/>
</dbReference>
<dbReference type="InterPro" id="IPR018303">
    <property type="entry name" value="ATPase_P-typ_P_site"/>
</dbReference>
<dbReference type="STRING" id="880072.Desac_2073"/>
<dbReference type="PRINTS" id="PR00121">
    <property type="entry name" value="NAKATPASE"/>
</dbReference>
<proteinExistence type="inferred from homology"/>
<comment type="subcellular location">
    <subcellularLocation>
        <location evidence="1">Cell membrane</location>
        <topology evidence="1">Multi-pass membrane protein</topology>
    </subcellularLocation>
</comment>
<dbReference type="Pfam" id="PF00689">
    <property type="entry name" value="Cation_ATPase_C"/>
    <property type="match status" value="1"/>
</dbReference>
<reference evidence="12 13" key="1">
    <citation type="journal article" date="2011" name="Stand. Genomic Sci.">
        <title>Complete genome sequence of the acetate-degrading sulfate reducer Desulfobacca acetoxidans type strain (ASRB2).</title>
        <authorList>
            <person name="Goker M."/>
            <person name="Teshima H."/>
            <person name="Lapidus A."/>
            <person name="Nolan M."/>
            <person name="Lucas S."/>
            <person name="Hammon N."/>
            <person name="Deshpande S."/>
            <person name="Cheng J.F."/>
            <person name="Tapia R."/>
            <person name="Han C."/>
            <person name="Goodwin L."/>
            <person name="Pitluck S."/>
            <person name="Huntemann M."/>
            <person name="Liolios K."/>
            <person name="Ivanova N."/>
            <person name="Pagani I."/>
            <person name="Mavromatis K."/>
            <person name="Ovchinikova G."/>
            <person name="Pati A."/>
            <person name="Chen A."/>
            <person name="Palaniappan K."/>
            <person name="Land M."/>
            <person name="Hauser L."/>
            <person name="Brambilla E.M."/>
            <person name="Rohde M."/>
            <person name="Spring S."/>
            <person name="Detter J.C."/>
            <person name="Woyke T."/>
            <person name="Bristow J."/>
            <person name="Eisen J.A."/>
            <person name="Markowitz V."/>
            <person name="Hugenholtz P."/>
            <person name="Kyrpides N.C."/>
            <person name="Klenk H.P."/>
        </authorList>
    </citation>
    <scope>NUCLEOTIDE SEQUENCE [LARGE SCALE GENOMIC DNA]</scope>
    <source>
        <strain evidence="13">ATCC 700848 / DSM 11109 / ASRB2</strain>
    </source>
</reference>
<dbReference type="KEGG" id="dao:Desac_2073"/>
<evidence type="ECO:0000313" key="12">
    <source>
        <dbReference type="EMBL" id="AEB09902.1"/>
    </source>
</evidence>
<dbReference type="SFLD" id="SFLDF00027">
    <property type="entry name" value="p-type_atpase"/>
    <property type="match status" value="1"/>
</dbReference>
<dbReference type="InterPro" id="IPR023299">
    <property type="entry name" value="ATPase_P-typ_cyto_dom_N"/>
</dbReference>
<evidence type="ECO:0000256" key="1">
    <source>
        <dbReference type="ARBA" id="ARBA00004651"/>
    </source>
</evidence>
<dbReference type="Gene3D" id="3.40.1110.10">
    <property type="entry name" value="Calcium-transporting ATPase, cytoplasmic domain N"/>
    <property type="match status" value="1"/>
</dbReference>
<dbReference type="Pfam" id="PF08282">
    <property type="entry name" value="Hydrolase_3"/>
    <property type="match status" value="1"/>
</dbReference>
<feature type="transmembrane region" description="Helical" evidence="10">
    <location>
        <begin position="935"/>
        <end position="955"/>
    </location>
</feature>
<organism evidence="12 13">
    <name type="scientific">Desulfobacca acetoxidans (strain ATCC 700848 / DSM 11109 / ASRB2)</name>
    <dbReference type="NCBI Taxonomy" id="880072"/>
    <lineage>
        <taxon>Bacteria</taxon>
        <taxon>Pseudomonadati</taxon>
        <taxon>Thermodesulfobacteriota</taxon>
        <taxon>Desulfobaccia</taxon>
        <taxon>Desulfobaccales</taxon>
        <taxon>Desulfobaccaceae</taxon>
        <taxon>Desulfobacca</taxon>
    </lineage>
</organism>